<keyword evidence="5" id="KW-1133">Transmembrane helix</keyword>
<evidence type="ECO:0000256" key="1">
    <source>
        <dbReference type="ARBA" id="ARBA00022723"/>
    </source>
</evidence>
<keyword evidence="8" id="KW-1185">Reference proteome</keyword>
<dbReference type="SMART" id="SM00105">
    <property type="entry name" value="ArfGap"/>
    <property type="match status" value="1"/>
</dbReference>
<dbReference type="InterPro" id="IPR038508">
    <property type="entry name" value="ArfGAP_dom_sf"/>
</dbReference>
<dbReference type="AlphaFoldDB" id="A0AAN9HS34"/>
<accession>A0AAN9HS34</accession>
<evidence type="ECO:0000256" key="2">
    <source>
        <dbReference type="ARBA" id="ARBA00022771"/>
    </source>
</evidence>
<comment type="caution">
    <text evidence="7">The sequence shown here is derived from an EMBL/GenBank/DDBJ whole genome shotgun (WGS) entry which is preliminary data.</text>
</comment>
<dbReference type="InterPro" id="IPR001164">
    <property type="entry name" value="ArfGAP_dom"/>
</dbReference>
<dbReference type="InterPro" id="IPR037278">
    <property type="entry name" value="ARFGAP/RecO"/>
</dbReference>
<name>A0AAN9HS34_CROPI</name>
<dbReference type="CDD" id="cd08204">
    <property type="entry name" value="ArfGap"/>
    <property type="match status" value="1"/>
</dbReference>
<reference evidence="7 8" key="1">
    <citation type="submission" date="2024-01" db="EMBL/GenBank/DDBJ databases">
        <title>The genomes of 5 underutilized Papilionoideae crops provide insights into root nodulation and disease resistanc.</title>
        <authorList>
            <person name="Yuan L."/>
        </authorList>
    </citation>
    <scope>NUCLEOTIDE SEQUENCE [LARGE SCALE GENOMIC DNA]</scope>
    <source>
        <strain evidence="7">ZHUSHIDOU_FW_LH</strain>
        <tissue evidence="7">Leaf</tissue>
    </source>
</reference>
<dbReference type="PANTHER" id="PTHR23180">
    <property type="entry name" value="CENTAURIN/ARF"/>
    <property type="match status" value="1"/>
</dbReference>
<keyword evidence="5" id="KW-0472">Membrane</keyword>
<evidence type="ECO:0000259" key="6">
    <source>
        <dbReference type="PROSITE" id="PS50115"/>
    </source>
</evidence>
<dbReference type="InterPro" id="IPR045258">
    <property type="entry name" value="ACAP1/2/3-like"/>
</dbReference>
<dbReference type="Gene3D" id="1.10.220.150">
    <property type="entry name" value="Arf GTPase activating protein"/>
    <property type="match status" value="1"/>
</dbReference>
<evidence type="ECO:0000313" key="7">
    <source>
        <dbReference type="EMBL" id="KAK7247199.1"/>
    </source>
</evidence>
<evidence type="ECO:0000256" key="5">
    <source>
        <dbReference type="SAM" id="Phobius"/>
    </source>
</evidence>
<keyword evidence="3" id="KW-0862">Zinc</keyword>
<dbReference type="Pfam" id="PF01412">
    <property type="entry name" value="ArfGap"/>
    <property type="match status" value="1"/>
</dbReference>
<protein>
    <recommendedName>
        <fullName evidence="6">Arf-GAP domain-containing protein</fullName>
    </recommendedName>
</protein>
<proteinExistence type="predicted"/>
<dbReference type="EMBL" id="JAYWIO010000008">
    <property type="protein sequence ID" value="KAK7247199.1"/>
    <property type="molecule type" value="Genomic_DNA"/>
</dbReference>
<organism evidence="7 8">
    <name type="scientific">Crotalaria pallida</name>
    <name type="common">Smooth rattlebox</name>
    <name type="synonym">Crotalaria striata</name>
    <dbReference type="NCBI Taxonomy" id="3830"/>
    <lineage>
        <taxon>Eukaryota</taxon>
        <taxon>Viridiplantae</taxon>
        <taxon>Streptophyta</taxon>
        <taxon>Embryophyta</taxon>
        <taxon>Tracheophyta</taxon>
        <taxon>Spermatophyta</taxon>
        <taxon>Magnoliopsida</taxon>
        <taxon>eudicotyledons</taxon>
        <taxon>Gunneridae</taxon>
        <taxon>Pentapetalae</taxon>
        <taxon>rosids</taxon>
        <taxon>fabids</taxon>
        <taxon>Fabales</taxon>
        <taxon>Fabaceae</taxon>
        <taxon>Papilionoideae</taxon>
        <taxon>50 kb inversion clade</taxon>
        <taxon>genistoids sensu lato</taxon>
        <taxon>core genistoids</taxon>
        <taxon>Crotalarieae</taxon>
        <taxon>Crotalaria</taxon>
    </lineage>
</organism>
<evidence type="ECO:0000256" key="4">
    <source>
        <dbReference type="PROSITE-ProRule" id="PRU00288"/>
    </source>
</evidence>
<sequence>MVGQGTMGYGLWVMGYGFFHWCICQAENEADRTDWPHYGILHLENKNSTVSLASQLEDSNRSLMDDIYSNEVDSVSKILRGIPGNDKCAECTAPEPEWASLNLGILPCIECSGVHRNLGVHISKVRSITLDVKVSEPAFMELFRNLGNAHCNSMFEGLLLLVDERVAESNVPMKPCSTDAFQYKEKYIQAKSTLFCVAILLGWTYFVLHS</sequence>
<evidence type="ECO:0000256" key="3">
    <source>
        <dbReference type="ARBA" id="ARBA00022833"/>
    </source>
</evidence>
<dbReference type="SUPFAM" id="SSF57863">
    <property type="entry name" value="ArfGap/RecO-like zinc finger"/>
    <property type="match status" value="1"/>
</dbReference>
<evidence type="ECO:0000313" key="8">
    <source>
        <dbReference type="Proteomes" id="UP001372338"/>
    </source>
</evidence>
<dbReference type="PROSITE" id="PS50115">
    <property type="entry name" value="ARFGAP"/>
    <property type="match status" value="1"/>
</dbReference>
<keyword evidence="5" id="KW-0812">Transmembrane</keyword>
<keyword evidence="1" id="KW-0479">Metal-binding</keyword>
<dbReference type="Proteomes" id="UP001372338">
    <property type="component" value="Unassembled WGS sequence"/>
</dbReference>
<feature type="domain" description="Arf-GAP" evidence="6">
    <location>
        <begin position="73"/>
        <end position="191"/>
    </location>
</feature>
<keyword evidence="2 4" id="KW-0863">Zinc-finger</keyword>
<feature type="transmembrane region" description="Helical" evidence="5">
    <location>
        <begin position="192"/>
        <end position="208"/>
    </location>
</feature>
<dbReference type="PANTHER" id="PTHR23180:SF244">
    <property type="entry name" value="ADP-RIBOSYLATION FACTOR GTPASE-ACTIVATING PROTEIN AGD2"/>
    <property type="match status" value="1"/>
</dbReference>
<dbReference type="GO" id="GO:0008270">
    <property type="term" value="F:zinc ion binding"/>
    <property type="evidence" value="ECO:0007669"/>
    <property type="project" value="UniProtKB-KW"/>
</dbReference>
<gene>
    <name evidence="7" type="ORF">RIF29_42076</name>
</gene>
<dbReference type="PRINTS" id="PR00405">
    <property type="entry name" value="REVINTRACTNG"/>
</dbReference>
<dbReference type="GO" id="GO:0005096">
    <property type="term" value="F:GTPase activator activity"/>
    <property type="evidence" value="ECO:0007669"/>
    <property type="project" value="InterPro"/>
</dbReference>